<dbReference type="eggNOG" id="ENOG502R7S4">
    <property type="taxonomic scope" value="Eukaryota"/>
</dbReference>
<feature type="region of interest" description="Disordered" evidence="1">
    <location>
        <begin position="1"/>
        <end position="29"/>
    </location>
</feature>
<dbReference type="InParanoid" id="K3Y1S8"/>
<feature type="domain" description="DUF3615" evidence="2">
    <location>
        <begin position="279"/>
        <end position="362"/>
    </location>
</feature>
<proteinExistence type="predicted"/>
<dbReference type="PANTHER" id="PTHR33326">
    <property type="entry name" value="OS05G0543800 PROTEIN"/>
    <property type="match status" value="1"/>
</dbReference>
<protein>
    <recommendedName>
        <fullName evidence="2">DUF3615 domain-containing protein</fullName>
    </recommendedName>
</protein>
<dbReference type="PANTHER" id="PTHR33326:SF44">
    <property type="entry name" value="OS10G0494950 PROTEIN"/>
    <property type="match status" value="1"/>
</dbReference>
<dbReference type="Proteomes" id="UP000004995">
    <property type="component" value="Unassembled WGS sequence"/>
</dbReference>
<dbReference type="Gramene" id="KQL09174">
    <property type="protein sequence ID" value="KQL09174"/>
    <property type="gene ID" value="SETIT_008145mg"/>
</dbReference>
<reference evidence="3" key="2">
    <citation type="submission" date="2018-08" db="UniProtKB">
        <authorList>
            <consortium name="EnsemblPlants"/>
        </authorList>
    </citation>
    <scope>IDENTIFICATION</scope>
    <source>
        <strain evidence="3">Yugu1</strain>
    </source>
</reference>
<evidence type="ECO:0000313" key="3">
    <source>
        <dbReference type="EnsemblPlants" id="KQL09174"/>
    </source>
</evidence>
<dbReference type="AlphaFoldDB" id="K3Y1S8"/>
<organism evidence="3 4">
    <name type="scientific">Setaria italica</name>
    <name type="common">Foxtail millet</name>
    <name type="synonym">Panicum italicum</name>
    <dbReference type="NCBI Taxonomy" id="4555"/>
    <lineage>
        <taxon>Eukaryota</taxon>
        <taxon>Viridiplantae</taxon>
        <taxon>Streptophyta</taxon>
        <taxon>Embryophyta</taxon>
        <taxon>Tracheophyta</taxon>
        <taxon>Spermatophyta</taxon>
        <taxon>Magnoliopsida</taxon>
        <taxon>Liliopsida</taxon>
        <taxon>Poales</taxon>
        <taxon>Poaceae</taxon>
        <taxon>PACMAD clade</taxon>
        <taxon>Panicoideae</taxon>
        <taxon>Panicodae</taxon>
        <taxon>Paniceae</taxon>
        <taxon>Cenchrinae</taxon>
        <taxon>Setaria</taxon>
    </lineage>
</organism>
<evidence type="ECO:0000313" key="4">
    <source>
        <dbReference type="Proteomes" id="UP000004995"/>
    </source>
</evidence>
<dbReference type="InterPro" id="IPR022059">
    <property type="entry name" value="DUF3615"/>
</dbReference>
<name>K3Y1S8_SETIT</name>
<reference evidence="4" key="1">
    <citation type="journal article" date="2012" name="Nat. Biotechnol.">
        <title>Reference genome sequence of the model plant Setaria.</title>
        <authorList>
            <person name="Bennetzen J.L."/>
            <person name="Schmutz J."/>
            <person name="Wang H."/>
            <person name="Percifield R."/>
            <person name="Hawkins J."/>
            <person name="Pontaroli A.C."/>
            <person name="Estep M."/>
            <person name="Feng L."/>
            <person name="Vaughn J.N."/>
            <person name="Grimwood J."/>
            <person name="Jenkins J."/>
            <person name="Barry K."/>
            <person name="Lindquist E."/>
            <person name="Hellsten U."/>
            <person name="Deshpande S."/>
            <person name="Wang X."/>
            <person name="Wu X."/>
            <person name="Mitros T."/>
            <person name="Triplett J."/>
            <person name="Yang X."/>
            <person name="Ye C.Y."/>
            <person name="Mauro-Herrera M."/>
            <person name="Wang L."/>
            <person name="Li P."/>
            <person name="Sharma M."/>
            <person name="Sharma R."/>
            <person name="Ronald P.C."/>
            <person name="Panaud O."/>
            <person name="Kellogg E.A."/>
            <person name="Brutnell T.P."/>
            <person name="Doust A.N."/>
            <person name="Tuskan G.A."/>
            <person name="Rokhsar D."/>
            <person name="Devos K.M."/>
        </authorList>
    </citation>
    <scope>NUCLEOTIDE SEQUENCE [LARGE SCALE GENOMIC DNA]</scope>
    <source>
        <strain evidence="4">cv. Yugu1</strain>
    </source>
</reference>
<evidence type="ECO:0000256" key="1">
    <source>
        <dbReference type="SAM" id="MobiDB-lite"/>
    </source>
</evidence>
<accession>K3Y1S8</accession>
<evidence type="ECO:0000259" key="2">
    <source>
        <dbReference type="Pfam" id="PF12274"/>
    </source>
</evidence>
<dbReference type="HOGENOM" id="CLU_744749_0_0_1"/>
<dbReference type="EMBL" id="AGNK02002188">
    <property type="status" value="NOT_ANNOTATED_CDS"/>
    <property type="molecule type" value="Genomic_DNA"/>
</dbReference>
<dbReference type="EnsemblPlants" id="KQL09174">
    <property type="protein sequence ID" value="KQL09174"/>
    <property type="gene ID" value="SETIT_008145mg"/>
</dbReference>
<dbReference type="Pfam" id="PF12274">
    <property type="entry name" value="DUF3615"/>
    <property type="match status" value="1"/>
</dbReference>
<keyword evidence="4" id="KW-1185">Reference proteome</keyword>
<sequence length="372" mass="41759">MPRPHQAGGTRRHHRQIKLPLADPSEVKQGRCEVPAAGASESMELEELLNIASLEESIFDSPQSVPHKTIGGSSSSFPSRCQKLLANVPDYMFALTLPEPDVPSFDEFPDNSSEEKLVEGAVSSLEELLDTTSSEESITANPRTVPHNTIDGLLRTFPSRFGKLVTDVSSLDEFCDSSSEVSISTSPRMVPHNTIDGPLPSASSLGSNILIRQPPNSFEVFYIRIDRRGTFWMYPNLGGPFQSIDETEKAINSFLDMQQCEARTGTKKENTYSEKWYLVQAILDHFNDENNLSGNLAYELEDLLRKQWVLENLRWYYHFNFTTKQKADDNPSTGNKLFFAEVSYIKEKDALEVNCCRMIKSIAEGIPNSYLT</sequence>